<dbReference type="RefSeq" id="WP_377885269.1">
    <property type="nucleotide sequence ID" value="NZ_JBHMBT010000015.1"/>
</dbReference>
<proteinExistence type="predicted"/>
<dbReference type="AlphaFoldDB" id="A0A7W7MRW6"/>
<organism evidence="2 3">
    <name type="scientific">Actinoplanes digitatis</name>
    <dbReference type="NCBI Taxonomy" id="1868"/>
    <lineage>
        <taxon>Bacteria</taxon>
        <taxon>Bacillati</taxon>
        <taxon>Actinomycetota</taxon>
        <taxon>Actinomycetes</taxon>
        <taxon>Micromonosporales</taxon>
        <taxon>Micromonosporaceae</taxon>
        <taxon>Actinoplanes</taxon>
    </lineage>
</organism>
<gene>
    <name evidence="2" type="ORF">BJ971_004586</name>
</gene>
<evidence type="ECO:0000256" key="1">
    <source>
        <dbReference type="SAM" id="Phobius"/>
    </source>
</evidence>
<evidence type="ECO:0000313" key="3">
    <source>
        <dbReference type="Proteomes" id="UP000578112"/>
    </source>
</evidence>
<dbReference type="EMBL" id="JACHNH010000001">
    <property type="protein sequence ID" value="MBB4764030.1"/>
    <property type="molecule type" value="Genomic_DNA"/>
</dbReference>
<comment type="caution">
    <text evidence="2">The sequence shown here is derived from an EMBL/GenBank/DDBJ whole genome shotgun (WGS) entry which is preliminary data.</text>
</comment>
<keyword evidence="3" id="KW-1185">Reference proteome</keyword>
<sequence length="55" mass="5841">MITPFYGYTDIDLWLMYFGIALAMAAVDGPVDRVPAGVSERAAGAVVPLAVRIQA</sequence>
<name>A0A7W7MRW6_9ACTN</name>
<dbReference type="Proteomes" id="UP000578112">
    <property type="component" value="Unassembled WGS sequence"/>
</dbReference>
<keyword evidence="1" id="KW-0472">Membrane</keyword>
<protein>
    <submittedName>
        <fullName evidence="2">Uncharacterized protein</fullName>
    </submittedName>
</protein>
<evidence type="ECO:0000313" key="2">
    <source>
        <dbReference type="EMBL" id="MBB4764030.1"/>
    </source>
</evidence>
<feature type="transmembrane region" description="Helical" evidence="1">
    <location>
        <begin position="14"/>
        <end position="31"/>
    </location>
</feature>
<accession>A0A7W7MRW6</accession>
<reference evidence="2 3" key="1">
    <citation type="submission" date="2020-08" db="EMBL/GenBank/DDBJ databases">
        <title>Sequencing the genomes of 1000 actinobacteria strains.</title>
        <authorList>
            <person name="Klenk H.-P."/>
        </authorList>
    </citation>
    <scope>NUCLEOTIDE SEQUENCE [LARGE SCALE GENOMIC DNA]</scope>
    <source>
        <strain evidence="2 3">DSM 43149</strain>
    </source>
</reference>
<keyword evidence="1" id="KW-0812">Transmembrane</keyword>
<keyword evidence="1" id="KW-1133">Transmembrane helix</keyword>